<proteinExistence type="predicted"/>
<evidence type="ECO:0000313" key="2">
    <source>
        <dbReference type="EnsemblMetazoa" id="HelroP136290"/>
    </source>
</evidence>
<sequence length="54" mass="6494">ERTRGHQKKLLYRSFPPRCQKIFFNNEVVADWNRLPQSLIDSPNMCVFKSRLDL</sequence>
<dbReference type="CTD" id="20196331"/>
<dbReference type="AlphaFoldDB" id="T1EID1"/>
<dbReference type="RefSeq" id="XP_009017726.1">
    <property type="nucleotide sequence ID" value="XM_009019478.1"/>
</dbReference>
<dbReference type="OrthoDB" id="6769086at2759"/>
<accession>T1EID1</accession>
<dbReference type="GeneID" id="20196331"/>
<name>T1EID1_HELRO</name>
<evidence type="ECO:0000313" key="1">
    <source>
        <dbReference type="EMBL" id="ESO04457.1"/>
    </source>
</evidence>
<dbReference type="EnsemblMetazoa" id="HelroT136290">
    <property type="protein sequence ID" value="HelroP136290"/>
    <property type="gene ID" value="HelroG136290"/>
</dbReference>
<dbReference type="Proteomes" id="UP000015101">
    <property type="component" value="Unassembled WGS sequence"/>
</dbReference>
<reference evidence="3" key="1">
    <citation type="submission" date="2012-12" db="EMBL/GenBank/DDBJ databases">
        <authorList>
            <person name="Hellsten U."/>
            <person name="Grimwood J."/>
            <person name="Chapman J.A."/>
            <person name="Shapiro H."/>
            <person name="Aerts A."/>
            <person name="Otillar R.P."/>
            <person name="Terry A.Y."/>
            <person name="Boore J.L."/>
            <person name="Simakov O."/>
            <person name="Marletaz F."/>
            <person name="Cho S.-J."/>
            <person name="Edsinger-Gonzales E."/>
            <person name="Havlak P."/>
            <person name="Kuo D.-H."/>
            <person name="Larsson T."/>
            <person name="Lv J."/>
            <person name="Arendt D."/>
            <person name="Savage R."/>
            <person name="Osoegawa K."/>
            <person name="de Jong P."/>
            <person name="Lindberg D.R."/>
            <person name="Seaver E.C."/>
            <person name="Weisblat D.A."/>
            <person name="Putnam N.H."/>
            <person name="Grigoriev I.V."/>
            <person name="Rokhsar D.S."/>
        </authorList>
    </citation>
    <scope>NUCLEOTIDE SEQUENCE</scope>
</reference>
<keyword evidence="3" id="KW-1185">Reference proteome</keyword>
<protein>
    <submittedName>
        <fullName evidence="1 2">Uncharacterized protein</fullName>
    </submittedName>
</protein>
<organism evidence="2 3">
    <name type="scientific">Helobdella robusta</name>
    <name type="common">Californian leech</name>
    <dbReference type="NCBI Taxonomy" id="6412"/>
    <lineage>
        <taxon>Eukaryota</taxon>
        <taxon>Metazoa</taxon>
        <taxon>Spiralia</taxon>
        <taxon>Lophotrochozoa</taxon>
        <taxon>Annelida</taxon>
        <taxon>Clitellata</taxon>
        <taxon>Hirudinea</taxon>
        <taxon>Rhynchobdellida</taxon>
        <taxon>Glossiphoniidae</taxon>
        <taxon>Helobdella</taxon>
    </lineage>
</organism>
<reference evidence="1 3" key="2">
    <citation type="journal article" date="2013" name="Nature">
        <title>Insights into bilaterian evolution from three spiralian genomes.</title>
        <authorList>
            <person name="Simakov O."/>
            <person name="Marletaz F."/>
            <person name="Cho S.J."/>
            <person name="Edsinger-Gonzales E."/>
            <person name="Havlak P."/>
            <person name="Hellsten U."/>
            <person name="Kuo D.H."/>
            <person name="Larsson T."/>
            <person name="Lv J."/>
            <person name="Arendt D."/>
            <person name="Savage R."/>
            <person name="Osoegawa K."/>
            <person name="de Jong P."/>
            <person name="Grimwood J."/>
            <person name="Chapman J.A."/>
            <person name="Shapiro H."/>
            <person name="Aerts A."/>
            <person name="Otillar R.P."/>
            <person name="Terry A.Y."/>
            <person name="Boore J.L."/>
            <person name="Grigoriev I.V."/>
            <person name="Lindberg D.R."/>
            <person name="Seaver E.C."/>
            <person name="Weisblat D.A."/>
            <person name="Putnam N.H."/>
            <person name="Rokhsar D.S."/>
        </authorList>
    </citation>
    <scope>NUCLEOTIDE SEQUENCE</scope>
</reference>
<dbReference type="KEGG" id="hro:HELRODRAFT_136290"/>
<dbReference type="EMBL" id="AMQM01004377">
    <property type="status" value="NOT_ANNOTATED_CDS"/>
    <property type="molecule type" value="Genomic_DNA"/>
</dbReference>
<evidence type="ECO:0000313" key="3">
    <source>
        <dbReference type="Proteomes" id="UP000015101"/>
    </source>
</evidence>
<reference evidence="2" key="3">
    <citation type="submission" date="2015-06" db="UniProtKB">
        <authorList>
            <consortium name="EnsemblMetazoa"/>
        </authorList>
    </citation>
    <scope>IDENTIFICATION</scope>
</reference>
<gene>
    <name evidence="2" type="primary">20196331</name>
    <name evidence="1" type="ORF">HELRODRAFT_136290</name>
</gene>
<dbReference type="EMBL" id="KB096502">
    <property type="protein sequence ID" value="ESO04457.1"/>
    <property type="molecule type" value="Genomic_DNA"/>
</dbReference>
<dbReference type="HOGENOM" id="CLU_3056400_0_0_1"/>
<dbReference type="InParanoid" id="T1EID1"/>